<evidence type="ECO:0000313" key="2">
    <source>
        <dbReference type="EMBL" id="NDY95334.1"/>
    </source>
</evidence>
<dbReference type="Proteomes" id="UP000484885">
    <property type="component" value="Unassembled WGS sequence"/>
</dbReference>
<evidence type="ECO:0000256" key="1">
    <source>
        <dbReference type="SAM" id="MobiDB-lite"/>
    </source>
</evidence>
<sequence>MLHAQIDHINPLQPVPSGPGVRKKKRKKVPARDERAPKRRDKGDRDEPRPPPDDDEAPIIDEYA</sequence>
<dbReference type="AlphaFoldDB" id="A0A845UXV0"/>
<comment type="caution">
    <text evidence="2">The sequence shown here is derived from an EMBL/GenBank/DDBJ whole genome shotgun (WGS) entry which is preliminary data.</text>
</comment>
<reference evidence="2 3" key="1">
    <citation type="submission" date="2020-02" db="EMBL/GenBank/DDBJ databases">
        <authorList>
            <person name="Zhang X.-Y."/>
        </authorList>
    </citation>
    <scope>NUCLEOTIDE SEQUENCE [LARGE SCALE GENOMIC DNA]</scope>
    <source>
        <strain evidence="2 3">C33</strain>
    </source>
</reference>
<feature type="compositionally biased region" description="Basic and acidic residues" evidence="1">
    <location>
        <begin position="30"/>
        <end position="52"/>
    </location>
</feature>
<feature type="compositionally biased region" description="Acidic residues" evidence="1">
    <location>
        <begin position="53"/>
        <end position="64"/>
    </location>
</feature>
<evidence type="ECO:0000313" key="3">
    <source>
        <dbReference type="Proteomes" id="UP000484885"/>
    </source>
</evidence>
<protein>
    <submittedName>
        <fullName evidence="2">Uncharacterized protein</fullName>
    </submittedName>
</protein>
<dbReference type="RefSeq" id="WP_164210728.1">
    <property type="nucleotide sequence ID" value="NZ_JAAGSC010000039.1"/>
</dbReference>
<dbReference type="EMBL" id="JAAGSC010000039">
    <property type="protein sequence ID" value="NDY95334.1"/>
    <property type="molecule type" value="Genomic_DNA"/>
</dbReference>
<accession>A0A845UXV0</accession>
<name>A0A845UXV0_9GAMM</name>
<proteinExistence type="predicted"/>
<keyword evidence="3" id="KW-1185">Reference proteome</keyword>
<feature type="region of interest" description="Disordered" evidence="1">
    <location>
        <begin position="1"/>
        <end position="64"/>
    </location>
</feature>
<gene>
    <name evidence="2" type="ORF">G3I74_06305</name>
</gene>
<organism evidence="2 3">
    <name type="scientific">Wenzhouxiangella limi</name>
    <dbReference type="NCBI Taxonomy" id="2707351"/>
    <lineage>
        <taxon>Bacteria</taxon>
        <taxon>Pseudomonadati</taxon>
        <taxon>Pseudomonadota</taxon>
        <taxon>Gammaproteobacteria</taxon>
        <taxon>Chromatiales</taxon>
        <taxon>Wenzhouxiangellaceae</taxon>
        <taxon>Wenzhouxiangella</taxon>
    </lineage>
</organism>